<organism evidence="2 3">
    <name type="scientific">Streptomyces pacificus</name>
    <dbReference type="NCBI Taxonomy" id="2705029"/>
    <lineage>
        <taxon>Bacteria</taxon>
        <taxon>Bacillati</taxon>
        <taxon>Actinomycetota</taxon>
        <taxon>Actinomycetes</taxon>
        <taxon>Kitasatosporales</taxon>
        <taxon>Streptomycetaceae</taxon>
        <taxon>Streptomyces</taxon>
    </lineage>
</organism>
<dbReference type="GO" id="GO:0005524">
    <property type="term" value="F:ATP binding"/>
    <property type="evidence" value="ECO:0007669"/>
    <property type="project" value="InterPro"/>
</dbReference>
<name>A0A6A0ART1_9ACTN</name>
<protein>
    <recommendedName>
        <fullName evidence="1">RapZ C-terminal domain-containing protein</fullName>
    </recommendedName>
</protein>
<reference evidence="2 3" key="1">
    <citation type="submission" date="2020-02" db="EMBL/GenBank/DDBJ databases">
        <title>Whole Genome Shotgun Sequence of Streptomyces sp. strain CWH03.</title>
        <authorList>
            <person name="Dohra H."/>
            <person name="Kodani S."/>
            <person name="Yamamura H."/>
        </authorList>
    </citation>
    <scope>NUCLEOTIDE SEQUENCE [LARGE SCALE GENOMIC DNA]</scope>
    <source>
        <strain evidence="2 3">CWH03</strain>
    </source>
</reference>
<dbReference type="PANTHER" id="PTHR30448:SF0">
    <property type="entry name" value="RNASE ADAPTER PROTEIN RAPZ"/>
    <property type="match status" value="1"/>
</dbReference>
<dbReference type="EMBL" id="BLLG01000001">
    <property type="protein sequence ID" value="GFH34277.1"/>
    <property type="molecule type" value="Genomic_DNA"/>
</dbReference>
<dbReference type="Pfam" id="PF22740">
    <property type="entry name" value="PapZ_C"/>
    <property type="match status" value="1"/>
</dbReference>
<evidence type="ECO:0000259" key="1">
    <source>
        <dbReference type="Pfam" id="PF22740"/>
    </source>
</evidence>
<gene>
    <name evidence="2" type="ORF">SCWH03_04910</name>
</gene>
<evidence type="ECO:0000313" key="3">
    <source>
        <dbReference type="Proteomes" id="UP000484988"/>
    </source>
</evidence>
<evidence type="ECO:0000313" key="2">
    <source>
        <dbReference type="EMBL" id="GFH34277.1"/>
    </source>
</evidence>
<proteinExistence type="predicted"/>
<keyword evidence="3" id="KW-1185">Reference proteome</keyword>
<dbReference type="PANTHER" id="PTHR30448">
    <property type="entry name" value="RNASE ADAPTER PROTEIN RAPZ"/>
    <property type="match status" value="1"/>
</dbReference>
<dbReference type="InterPro" id="IPR053931">
    <property type="entry name" value="RapZ_C"/>
</dbReference>
<dbReference type="AlphaFoldDB" id="A0A6A0ART1"/>
<dbReference type="Proteomes" id="UP000484988">
    <property type="component" value="Unassembled WGS sequence"/>
</dbReference>
<sequence length="150" mass="16233">MVDMQTTHLDGTGPVTAVIRSIGARHDGSHDLVTDGLYLDLRRALRNPAEDPAMRYLTGLDEAVRAHVLATPGAREIISRAAVQLRALADEVPVGRLARLTVACQGGRHRSVAVAEAVAREVWTAWSGEYGVEVEHHHIDHPVLPSAQKS</sequence>
<feature type="domain" description="RapZ C-terminal" evidence="1">
    <location>
        <begin position="19"/>
        <end position="139"/>
    </location>
</feature>
<comment type="caution">
    <text evidence="2">The sequence shown here is derived from an EMBL/GenBank/DDBJ whole genome shotgun (WGS) entry which is preliminary data.</text>
</comment>
<accession>A0A6A0ART1</accession>
<dbReference type="InterPro" id="IPR005337">
    <property type="entry name" value="RapZ-like"/>
</dbReference>